<evidence type="ECO:0000256" key="1">
    <source>
        <dbReference type="SAM" id="Phobius"/>
    </source>
</evidence>
<evidence type="ECO:0000313" key="4">
    <source>
        <dbReference type="Proteomes" id="UP000632659"/>
    </source>
</evidence>
<reference evidence="3" key="1">
    <citation type="submission" date="2020-08" db="EMBL/GenBank/DDBJ databases">
        <title>Genome public.</title>
        <authorList>
            <person name="Liu C."/>
            <person name="Sun Q."/>
        </authorList>
    </citation>
    <scope>NUCLEOTIDE SEQUENCE</scope>
    <source>
        <strain evidence="3">NSJ-15</strain>
    </source>
</reference>
<keyword evidence="4" id="KW-1185">Reference proteome</keyword>
<protein>
    <submittedName>
        <fullName evidence="3">DUF1624 domain-containing protein</fullName>
    </submittedName>
</protein>
<dbReference type="Proteomes" id="UP000632659">
    <property type="component" value="Unassembled WGS sequence"/>
</dbReference>
<comment type="caution">
    <text evidence="3">The sequence shown here is derived from an EMBL/GenBank/DDBJ whole genome shotgun (WGS) entry which is preliminary data.</text>
</comment>
<keyword evidence="1" id="KW-0812">Transmembrane</keyword>
<feature type="transmembrane region" description="Helical" evidence="1">
    <location>
        <begin position="20"/>
        <end position="38"/>
    </location>
</feature>
<gene>
    <name evidence="3" type="ORF">H8702_06345</name>
</gene>
<evidence type="ECO:0000259" key="2">
    <source>
        <dbReference type="Pfam" id="PF07786"/>
    </source>
</evidence>
<dbReference type="InterPro" id="IPR012429">
    <property type="entry name" value="HGSNAT_cat"/>
</dbReference>
<dbReference type="EMBL" id="JACRTL010000003">
    <property type="protein sequence ID" value="MBC8610743.1"/>
    <property type="molecule type" value="Genomic_DNA"/>
</dbReference>
<evidence type="ECO:0000313" key="3">
    <source>
        <dbReference type="EMBL" id="MBC8610743.1"/>
    </source>
</evidence>
<accession>A0A8J6P3Z0</accession>
<keyword evidence="1" id="KW-0472">Membrane</keyword>
<proteinExistence type="predicted"/>
<dbReference type="Pfam" id="PF07786">
    <property type="entry name" value="HGSNAT_cat"/>
    <property type="match status" value="1"/>
</dbReference>
<organism evidence="3 4">
    <name type="scientific">Massiliimalia timonensis</name>
    <dbReference type="NCBI Taxonomy" id="1987501"/>
    <lineage>
        <taxon>Bacteria</taxon>
        <taxon>Bacillati</taxon>
        <taxon>Bacillota</taxon>
        <taxon>Clostridia</taxon>
        <taxon>Eubacteriales</taxon>
        <taxon>Oscillospiraceae</taxon>
        <taxon>Massiliimalia</taxon>
    </lineage>
</organism>
<keyword evidence="1" id="KW-1133">Transmembrane helix</keyword>
<feature type="transmembrane region" description="Helical" evidence="1">
    <location>
        <begin position="45"/>
        <end position="64"/>
    </location>
</feature>
<sequence length="108" mass="11748">MAAGGAVTLTMLVFVPSEKIIFGVLTLIGISMILTGALRRMLEKIPYRIGAVICFLLFLILRPINGGYLNFGTGRLMLPQELYCNGFSALLGLPNPGFFSTDYFSVLP</sequence>
<feature type="domain" description="Heparan-alpha-glucosaminide N-acetyltransferase catalytic" evidence="2">
    <location>
        <begin position="2"/>
        <end position="108"/>
    </location>
</feature>
<dbReference type="AlphaFoldDB" id="A0A8J6P3Z0"/>
<name>A0A8J6P3Z0_9FIRM</name>